<dbReference type="InterPro" id="IPR036691">
    <property type="entry name" value="Endo/exonu/phosph_ase_sf"/>
</dbReference>
<name>A0AAN8JUE5_PATCE</name>
<evidence type="ECO:0008006" key="3">
    <source>
        <dbReference type="Google" id="ProtNLM"/>
    </source>
</evidence>
<gene>
    <name evidence="1" type="ORF">SNE40_009575</name>
</gene>
<dbReference type="Gene3D" id="3.60.10.10">
    <property type="entry name" value="Endonuclease/exonuclease/phosphatase"/>
    <property type="match status" value="1"/>
</dbReference>
<organism evidence="1 2">
    <name type="scientific">Patella caerulea</name>
    <name type="common">Rayed Mediterranean limpet</name>
    <dbReference type="NCBI Taxonomy" id="87958"/>
    <lineage>
        <taxon>Eukaryota</taxon>
        <taxon>Metazoa</taxon>
        <taxon>Spiralia</taxon>
        <taxon>Lophotrochozoa</taxon>
        <taxon>Mollusca</taxon>
        <taxon>Gastropoda</taxon>
        <taxon>Patellogastropoda</taxon>
        <taxon>Patelloidea</taxon>
        <taxon>Patellidae</taxon>
        <taxon>Patella</taxon>
    </lineage>
</organism>
<evidence type="ECO:0000313" key="2">
    <source>
        <dbReference type="Proteomes" id="UP001347796"/>
    </source>
</evidence>
<dbReference type="SUPFAM" id="SSF56219">
    <property type="entry name" value="DNase I-like"/>
    <property type="match status" value="1"/>
</dbReference>
<protein>
    <recommendedName>
        <fullName evidence="3">Endonuclease/exonuclease/phosphatase domain-containing protein</fullName>
    </recommendedName>
</protein>
<accession>A0AAN8JUE5</accession>
<comment type="caution">
    <text evidence="1">The sequence shown here is derived from an EMBL/GenBank/DDBJ whole genome shotgun (WGS) entry which is preliminary data.</text>
</comment>
<dbReference type="EMBL" id="JAZGQO010000007">
    <property type="protein sequence ID" value="KAK6181790.1"/>
    <property type="molecule type" value="Genomic_DNA"/>
</dbReference>
<dbReference type="Proteomes" id="UP001347796">
    <property type="component" value="Unassembled WGS sequence"/>
</dbReference>
<sequence>MNDYTMWFSIDKKILGYKLVVCVAYIPPTNSDYSKLGMFDMIEDQYIEHCSEHSEFFLVGDFNARTGLLNDTFFLEQSCSVIDEDDTFLRDKLESESAFWSYDVPLQRYNQDKTVNSYGERLIGLCKNLGIYVVNGRFGSEKGIGSFTCDGRSVVDYVCCSPKVMGNIIEFEICDYNALFSDKHNAISMILNGVNNGTHAQKSSN</sequence>
<evidence type="ECO:0000313" key="1">
    <source>
        <dbReference type="EMBL" id="KAK6181790.1"/>
    </source>
</evidence>
<dbReference type="AlphaFoldDB" id="A0AAN8JUE5"/>
<keyword evidence="2" id="KW-1185">Reference proteome</keyword>
<proteinExistence type="predicted"/>
<reference evidence="1 2" key="1">
    <citation type="submission" date="2024-01" db="EMBL/GenBank/DDBJ databases">
        <title>The genome of the rayed Mediterranean limpet Patella caerulea (Linnaeus, 1758).</title>
        <authorList>
            <person name="Anh-Thu Weber A."/>
            <person name="Halstead-Nussloch G."/>
        </authorList>
    </citation>
    <scope>NUCLEOTIDE SEQUENCE [LARGE SCALE GENOMIC DNA]</scope>
    <source>
        <strain evidence="1">AATW-2023a</strain>
        <tissue evidence="1">Whole specimen</tissue>
    </source>
</reference>